<proteinExistence type="predicted"/>
<comment type="caution">
    <text evidence="1">The sequence shown here is derived from an EMBL/GenBank/DDBJ whole genome shotgun (WGS) entry which is preliminary data.</text>
</comment>
<sequence length="553" mass="60486">MKSKRFEVLANRPVNQDGYVKEWPEVGLIAMNSPFDPTPSIKIENGRVTELDGKCRADFDMLDTFIADHAIRLENAEKAMALDSLEIARKIVDINVSRKEILDITLSITPAKLTEVVGKMTIVEIMMGMSKMRARLMPANQCHVTNVKDNPVQIAADAAEAGVRGFAEMETTVGIARYAPFNAIAIMVGAQVGRPGVMTQCALEEATELMLGMRGFTTYAETISVYGTEPVFMDGDDTPYSKAFLASCYASRGLKMRFTSGTGSEVQMGYAEGKSMLYLEARCLAITKGAGVQGTQNGSVSCVGVPAGVPGGIRAIAAENLIAMLLDLESTTSNDQTFTHSDLRRVARSVPQFFSGTDYICSGYSATPNYDNMFAGSNWDAEDYDDWNIIQRDMKIDGGLQPVREEDVLKARNKAARALQGLFRELGLPPITDAEVEAATYANGSNDMPDRNVNEDLKAIEDMMARNVTGVDFVKALDKAGFPDVAQNIYNMLRQKVAGDYLHTASIFGDNFHVLSAVNAPNDYHGPMTGYQISEERWKQLSDIPNAIRPEDI</sequence>
<dbReference type="EMBL" id="SRYA01000022">
    <property type="protein sequence ID" value="TGY95922.1"/>
    <property type="molecule type" value="Genomic_DNA"/>
</dbReference>
<dbReference type="Proteomes" id="UP000304953">
    <property type="component" value="Unassembled WGS sequence"/>
</dbReference>
<name>A0AC61RWH3_9FIRM</name>
<evidence type="ECO:0000313" key="1">
    <source>
        <dbReference type="EMBL" id="TGY95922.1"/>
    </source>
</evidence>
<reference evidence="1" key="1">
    <citation type="submission" date="2019-04" db="EMBL/GenBank/DDBJ databases">
        <title>Microbes associate with the intestines of laboratory mice.</title>
        <authorList>
            <person name="Navarre W."/>
            <person name="Wong E."/>
            <person name="Huang K."/>
            <person name="Tropini C."/>
            <person name="Ng K."/>
            <person name="Yu B."/>
        </authorList>
    </citation>
    <scope>NUCLEOTIDE SEQUENCE</scope>
    <source>
        <strain evidence="1">NM01_1-7b</strain>
    </source>
</reference>
<accession>A0AC61RWH3</accession>
<keyword evidence="2" id="KW-1185">Reference proteome</keyword>
<evidence type="ECO:0000313" key="2">
    <source>
        <dbReference type="Proteomes" id="UP000304953"/>
    </source>
</evidence>
<gene>
    <name evidence="1" type="ORF">E5329_12235</name>
</gene>
<protein>
    <submittedName>
        <fullName evidence="1">Propanediol/glycerol family dehydratase large subunit</fullName>
    </submittedName>
</protein>
<organism evidence="1 2">
    <name type="scientific">Petralouisia muris</name>
    <dbReference type="NCBI Taxonomy" id="3032872"/>
    <lineage>
        <taxon>Bacteria</taxon>
        <taxon>Bacillati</taxon>
        <taxon>Bacillota</taxon>
        <taxon>Clostridia</taxon>
        <taxon>Lachnospirales</taxon>
        <taxon>Lachnospiraceae</taxon>
        <taxon>Petralouisia</taxon>
    </lineage>
</organism>